<evidence type="ECO:0000313" key="2">
    <source>
        <dbReference type="Proteomes" id="UP000568664"/>
    </source>
</evidence>
<name>A0A7Y0LCL4_9GAMM</name>
<comment type="caution">
    <text evidence="1">The sequence shown here is derived from an EMBL/GenBank/DDBJ whole genome shotgun (WGS) entry which is preliminary data.</text>
</comment>
<keyword evidence="2" id="KW-1185">Reference proteome</keyword>
<dbReference type="PANTHER" id="PTHR41247">
    <property type="entry name" value="HTH-TYPE TRANSCRIPTIONAL REPRESSOR YCNK"/>
    <property type="match status" value="1"/>
</dbReference>
<dbReference type="Gene3D" id="3.30.70.2050">
    <property type="match status" value="1"/>
</dbReference>
<dbReference type="SUPFAM" id="SSF160387">
    <property type="entry name" value="NosL/MerB-like"/>
    <property type="match status" value="1"/>
</dbReference>
<protein>
    <submittedName>
        <fullName evidence="1">Nitrous oxide reductase accessory protein NosL</fullName>
    </submittedName>
</protein>
<dbReference type="InterPro" id="IPR008719">
    <property type="entry name" value="N2O_reductase_NosL"/>
</dbReference>
<sequence length="168" mass="18317">MSMFRAVLITLITCLSISCGGESKEETVLKAVAFESADECHLCGMIIEGFAGPKGAATSKTDTHVRKFCSTRDLFSYYLDPENKRNVKTLLVHDMGTVPWETPDDELMINAEAAWYVVGSSQKGAMGSTLATFGDKGIAQTFAEQFGGEVLSFEQITFDHIAASHDHH</sequence>
<dbReference type="Gene3D" id="3.30.70.2060">
    <property type="match status" value="1"/>
</dbReference>
<accession>A0A7Y0LCL4</accession>
<dbReference type="RefSeq" id="WP_169074998.1">
    <property type="nucleotide sequence ID" value="NZ_JABBXH010000003.1"/>
</dbReference>
<dbReference type="Proteomes" id="UP000568664">
    <property type="component" value="Unassembled WGS sequence"/>
</dbReference>
<dbReference type="AlphaFoldDB" id="A0A7Y0LCL4"/>
<dbReference type="EMBL" id="JABBXH010000003">
    <property type="protein sequence ID" value="NMP31647.1"/>
    <property type="molecule type" value="Genomic_DNA"/>
</dbReference>
<dbReference type="Pfam" id="PF05573">
    <property type="entry name" value="NosL"/>
    <property type="match status" value="1"/>
</dbReference>
<proteinExistence type="predicted"/>
<reference evidence="1 2" key="1">
    <citation type="submission" date="2020-04" db="EMBL/GenBank/DDBJ databases">
        <title>Thalassotalea sp. M1531, isolated from the surface of marine red alga.</title>
        <authorList>
            <person name="Pang L."/>
            <person name="Lu D.-C."/>
        </authorList>
    </citation>
    <scope>NUCLEOTIDE SEQUENCE [LARGE SCALE GENOMIC DNA]</scope>
    <source>
        <strain evidence="1 2">M1531</strain>
    </source>
</reference>
<organism evidence="1 2">
    <name type="scientific">Thalassotalea algicola</name>
    <dbReference type="NCBI Taxonomy" id="2716224"/>
    <lineage>
        <taxon>Bacteria</taxon>
        <taxon>Pseudomonadati</taxon>
        <taxon>Pseudomonadota</taxon>
        <taxon>Gammaproteobacteria</taxon>
        <taxon>Alteromonadales</taxon>
        <taxon>Colwelliaceae</taxon>
        <taxon>Thalassotalea</taxon>
    </lineage>
</organism>
<dbReference type="PANTHER" id="PTHR41247:SF1">
    <property type="entry name" value="HTH-TYPE TRANSCRIPTIONAL REPRESSOR YCNK"/>
    <property type="match status" value="1"/>
</dbReference>
<evidence type="ECO:0000313" key="1">
    <source>
        <dbReference type="EMBL" id="NMP31647.1"/>
    </source>
</evidence>
<dbReference type="PROSITE" id="PS51257">
    <property type="entry name" value="PROKAR_LIPOPROTEIN"/>
    <property type="match status" value="1"/>
</dbReference>
<gene>
    <name evidence="1" type="ORF">HII17_08745</name>
</gene>